<keyword evidence="3" id="KW-1185">Reference proteome</keyword>
<name>A0A2X0MTJ0_9BASI</name>
<evidence type="ECO:0000259" key="1">
    <source>
        <dbReference type="Pfam" id="PF22936"/>
    </source>
</evidence>
<proteinExistence type="predicted"/>
<organism evidence="2 3">
    <name type="scientific">Microbotryum silenes-dioicae</name>
    <dbReference type="NCBI Taxonomy" id="796604"/>
    <lineage>
        <taxon>Eukaryota</taxon>
        <taxon>Fungi</taxon>
        <taxon>Dikarya</taxon>
        <taxon>Basidiomycota</taxon>
        <taxon>Pucciniomycotina</taxon>
        <taxon>Microbotryomycetes</taxon>
        <taxon>Microbotryales</taxon>
        <taxon>Microbotryaceae</taxon>
        <taxon>Microbotryum</taxon>
    </lineage>
</organism>
<sequence>MMNVFYKKKIKARPAEAPAVAVATPQQCAPPRPSTNPTCHQLHWLKDCSDTAWAATFRARKASTGASLRGRKKGSLAVASPAVVEMLKPTMFTACLLATPSPFHKLTWLLDSSANCHMANNSTLFSMLHLFAGPPVAGVAGSLPSTGCGSVRILTPAGPVVATDVLLVPERHEITLEPHW</sequence>
<evidence type="ECO:0000313" key="2">
    <source>
        <dbReference type="EMBL" id="SGZ31343.1"/>
    </source>
</evidence>
<feature type="domain" description="Retrovirus-related Pol polyprotein from transposon TNT 1-94-like beta-barrel" evidence="1">
    <location>
        <begin position="108"/>
        <end position="170"/>
    </location>
</feature>
<reference evidence="2 3" key="1">
    <citation type="submission" date="2016-11" db="EMBL/GenBank/DDBJ databases">
        <authorList>
            <person name="Jaros S."/>
            <person name="Januszkiewicz K."/>
            <person name="Wedrychowicz H."/>
        </authorList>
    </citation>
    <scope>NUCLEOTIDE SEQUENCE [LARGE SCALE GENOMIC DNA]</scope>
</reference>
<dbReference type="AlphaFoldDB" id="A0A2X0MTJ0"/>
<protein>
    <submittedName>
        <fullName evidence="2">BQ5605_C044g12152 protein</fullName>
    </submittedName>
</protein>
<dbReference type="EMBL" id="FQNC01000114">
    <property type="protein sequence ID" value="SGZ31343.1"/>
    <property type="molecule type" value="Genomic_DNA"/>
</dbReference>
<dbReference type="Pfam" id="PF22936">
    <property type="entry name" value="Pol_BBD"/>
    <property type="match status" value="1"/>
</dbReference>
<dbReference type="InterPro" id="IPR054722">
    <property type="entry name" value="PolX-like_BBD"/>
</dbReference>
<dbReference type="Proteomes" id="UP000249464">
    <property type="component" value="Unassembled WGS sequence"/>
</dbReference>
<accession>A0A2X0MTJ0</accession>
<evidence type="ECO:0000313" key="3">
    <source>
        <dbReference type="Proteomes" id="UP000249464"/>
    </source>
</evidence>
<gene>
    <name evidence="2" type="primary">BQ5605_C044g12152</name>
    <name evidence="2" type="ORF">BQ5605_C044G12152</name>
</gene>